<accession>A0A0G4GKW7</accession>
<sequence>MEDRQTGKRPHLEVALSYVLLCVSRRCVVVRVEDGAGYSVMVASALLDALLDAGALLEALLNDAEGALGTELL</sequence>
<reference evidence="1 2" key="1">
    <citation type="submission" date="2014-11" db="EMBL/GenBank/DDBJ databases">
        <authorList>
            <person name="Zhu J."/>
            <person name="Qi W."/>
            <person name="Song R."/>
        </authorList>
    </citation>
    <scope>NUCLEOTIDE SEQUENCE [LARGE SCALE GENOMIC DNA]</scope>
</reference>
<evidence type="ECO:0000313" key="2">
    <source>
        <dbReference type="Proteomes" id="UP000041254"/>
    </source>
</evidence>
<dbReference type="VEuPathDB" id="CryptoDB:Vbra_6290"/>
<dbReference type="AlphaFoldDB" id="A0A0G4GKW7"/>
<dbReference type="InParanoid" id="A0A0G4GKW7"/>
<gene>
    <name evidence="1" type="ORF">Vbra_6290</name>
</gene>
<dbReference type="EMBL" id="CDMY01000701">
    <property type="protein sequence ID" value="CEM30665.1"/>
    <property type="molecule type" value="Genomic_DNA"/>
</dbReference>
<name>A0A0G4GKW7_VITBC</name>
<proteinExistence type="predicted"/>
<dbReference type="Proteomes" id="UP000041254">
    <property type="component" value="Unassembled WGS sequence"/>
</dbReference>
<keyword evidence="2" id="KW-1185">Reference proteome</keyword>
<organism evidence="1 2">
    <name type="scientific">Vitrella brassicaformis (strain CCMP3155)</name>
    <dbReference type="NCBI Taxonomy" id="1169540"/>
    <lineage>
        <taxon>Eukaryota</taxon>
        <taxon>Sar</taxon>
        <taxon>Alveolata</taxon>
        <taxon>Colpodellida</taxon>
        <taxon>Vitrellaceae</taxon>
        <taxon>Vitrella</taxon>
    </lineage>
</organism>
<protein>
    <submittedName>
        <fullName evidence="1">Uncharacterized protein</fullName>
    </submittedName>
</protein>
<evidence type="ECO:0000313" key="1">
    <source>
        <dbReference type="EMBL" id="CEM30665.1"/>
    </source>
</evidence>